<gene>
    <name evidence="2" type="ORF">CPARA_2gp236</name>
</gene>
<feature type="transmembrane region" description="Helical" evidence="1">
    <location>
        <begin position="121"/>
        <end position="142"/>
    </location>
</feature>
<keyword evidence="1" id="KW-0812">Transmembrane</keyword>
<evidence type="ECO:0000313" key="3">
    <source>
        <dbReference type="Proteomes" id="UP000243423"/>
    </source>
</evidence>
<accession>F2HHU8</accession>
<dbReference type="GeneID" id="10447133"/>
<geneLocation type="nucleomorph" evidence="2"/>
<dbReference type="AlphaFoldDB" id="F2HHU8"/>
<reference evidence="2 3" key="1">
    <citation type="journal article" date="2011" name="Genome Biol. Evol.">
        <title>Complete nucleomorph genome sequence of the nonphotosynthetic alga Cryptomonas paramecium reveals a core nucleomorph gene set.</title>
        <authorList>
            <person name="Tanifuji G."/>
            <person name="Onodera N.T."/>
            <person name="Wheeler T.J."/>
            <person name="Dlutek M."/>
            <person name="Donaher N."/>
            <person name="Archibald J.M."/>
        </authorList>
    </citation>
    <scope>NUCLEOTIDE SEQUENCE [LARGE SCALE GENOMIC DNA]</scope>
    <source>
        <strain evidence="2 3">CCAP977/2A</strain>
    </source>
</reference>
<feature type="transmembrane region" description="Helical" evidence="1">
    <location>
        <begin position="44"/>
        <end position="62"/>
    </location>
</feature>
<evidence type="ECO:0000256" key="1">
    <source>
        <dbReference type="SAM" id="Phobius"/>
    </source>
</evidence>
<keyword evidence="2" id="KW-0542">Nucleomorph</keyword>
<proteinExistence type="predicted"/>
<dbReference type="RefSeq" id="XP_003239792.1">
    <property type="nucleotide sequence ID" value="XM_003239744.1"/>
</dbReference>
<sequence length="220" mass="26076">MALIMDCCFCIFNTVQFHLQELGLHVGRTKVYIEEIGVVTFLKWIIYFVEVFISLKIFGEIYDKIRLKMSKVYCMAYGNARKCNAGTLISFTGSLVASYSLCLSVYCEYFPLFSFMNLDEIELYGFKIGLWVVLWYNLSHWFKNKFARKYSKAQIRPRDKIKKIEQMSKTIGPSVRKIERMFFLLFVWLIIEISIIFAEKSKKKVIRNKEIVFLRDVYLN</sequence>
<feature type="transmembrane region" description="Helical" evidence="1">
    <location>
        <begin position="181"/>
        <end position="198"/>
    </location>
</feature>
<evidence type="ECO:0000313" key="2">
    <source>
        <dbReference type="EMBL" id="AEA38894.1"/>
    </source>
</evidence>
<feature type="transmembrane region" description="Helical" evidence="1">
    <location>
        <begin position="83"/>
        <end position="101"/>
    </location>
</feature>
<organism evidence="2 3">
    <name type="scientific">Cryptomonas paramaecium</name>
    <dbReference type="NCBI Taxonomy" id="2898"/>
    <lineage>
        <taxon>Eukaryota</taxon>
        <taxon>Cryptophyceae</taxon>
        <taxon>Cryptomonadales</taxon>
        <taxon>Cryptomonadaceae</taxon>
        <taxon>Cryptomonas</taxon>
    </lineage>
</organism>
<keyword evidence="1" id="KW-0472">Membrane</keyword>
<protein>
    <submittedName>
        <fullName evidence="2">Uncharacterized protein</fullName>
    </submittedName>
</protein>
<keyword evidence="1" id="KW-1133">Transmembrane helix</keyword>
<name>F2HHU8_9CRYP</name>
<dbReference type="Proteomes" id="UP000243423">
    <property type="component" value="Nucleomorph 2"/>
</dbReference>
<dbReference type="EMBL" id="CP002173">
    <property type="protein sequence ID" value="AEA38894.1"/>
    <property type="molecule type" value="Genomic_DNA"/>
</dbReference>